<dbReference type="PANTHER" id="PTHR42924:SF3">
    <property type="entry name" value="POLYMERASE_HISTIDINOL PHOSPHATASE N-TERMINAL DOMAIN-CONTAINING PROTEIN"/>
    <property type="match status" value="1"/>
</dbReference>
<dbReference type="EMBL" id="AVPG01000018">
    <property type="protein sequence ID" value="KGX85866.1"/>
    <property type="molecule type" value="Genomic_DNA"/>
</dbReference>
<organism evidence="2 3">
    <name type="scientific">Pontibacillus litoralis JSM 072002</name>
    <dbReference type="NCBI Taxonomy" id="1385512"/>
    <lineage>
        <taxon>Bacteria</taxon>
        <taxon>Bacillati</taxon>
        <taxon>Bacillota</taxon>
        <taxon>Bacilli</taxon>
        <taxon>Bacillales</taxon>
        <taxon>Bacillaceae</taxon>
        <taxon>Pontibacillus</taxon>
    </lineage>
</organism>
<reference evidence="2 3" key="1">
    <citation type="submission" date="2013-08" db="EMBL/GenBank/DDBJ databases">
        <authorList>
            <person name="Huang J."/>
            <person name="Wang G."/>
        </authorList>
    </citation>
    <scope>NUCLEOTIDE SEQUENCE [LARGE SCALE GENOMIC DNA]</scope>
    <source>
        <strain evidence="2 3">JSM 072002</strain>
    </source>
</reference>
<dbReference type="PANTHER" id="PTHR42924">
    <property type="entry name" value="EXONUCLEASE"/>
    <property type="match status" value="1"/>
</dbReference>
<sequence length="309" mass="35260">MKFHKVELHSHTIHSDAVHTTEELLQSAKDKELDWLAITDHNTISAFEDIDGKATVNLIKGVEMTTLFGHFLTLGYQSNQQPMDWTLIDRSNIHAVFQQMKKQGLLIGIAHPFDIGSPYCTGCRWQYVLQSLQYVDFIEVWNSEDPHHTLASEDSIAKWTQLLNSGIEMAATCGRDWHHSNTTKAPAFLHVRANEAATEQDILTSVQLGRSYMTIAPLIDMHVNDGWTIGDRVNKKEVQTLEVQVQLQNANHVHKVRIESNLGDILETGEIDFKSIVSQDQKQQLTWLRVSAFDQEMNRILLTNPIYFE</sequence>
<dbReference type="GO" id="GO:0035312">
    <property type="term" value="F:5'-3' DNA exonuclease activity"/>
    <property type="evidence" value="ECO:0007669"/>
    <property type="project" value="TreeGrafter"/>
</dbReference>
<dbReference type="Proteomes" id="UP000030401">
    <property type="component" value="Unassembled WGS sequence"/>
</dbReference>
<dbReference type="eggNOG" id="COG0613">
    <property type="taxonomic scope" value="Bacteria"/>
</dbReference>
<gene>
    <name evidence="2" type="ORF">N784_06635</name>
</gene>
<dbReference type="SMART" id="SM00481">
    <property type="entry name" value="POLIIIAc"/>
    <property type="match status" value="1"/>
</dbReference>
<comment type="caution">
    <text evidence="2">The sequence shown here is derived from an EMBL/GenBank/DDBJ whole genome shotgun (WGS) entry which is preliminary data.</text>
</comment>
<proteinExistence type="predicted"/>
<dbReference type="GO" id="GO:0004534">
    <property type="term" value="F:5'-3' RNA exonuclease activity"/>
    <property type="evidence" value="ECO:0007669"/>
    <property type="project" value="TreeGrafter"/>
</dbReference>
<keyword evidence="3" id="KW-1185">Reference proteome</keyword>
<dbReference type="InterPro" id="IPR052018">
    <property type="entry name" value="PHP_domain"/>
</dbReference>
<dbReference type="SUPFAM" id="SSF89550">
    <property type="entry name" value="PHP domain-like"/>
    <property type="match status" value="1"/>
</dbReference>
<dbReference type="InterPro" id="IPR004013">
    <property type="entry name" value="PHP_dom"/>
</dbReference>
<protein>
    <submittedName>
        <fullName evidence="2">Histidinol phosphatase</fullName>
    </submittedName>
</protein>
<dbReference type="Pfam" id="PF02811">
    <property type="entry name" value="PHP"/>
    <property type="match status" value="1"/>
</dbReference>
<evidence type="ECO:0000313" key="2">
    <source>
        <dbReference type="EMBL" id="KGX85866.1"/>
    </source>
</evidence>
<dbReference type="InterPro" id="IPR003141">
    <property type="entry name" value="Pol/His_phosphatase_N"/>
</dbReference>
<dbReference type="Gene3D" id="3.20.20.140">
    <property type="entry name" value="Metal-dependent hydrolases"/>
    <property type="match status" value="1"/>
</dbReference>
<evidence type="ECO:0000259" key="1">
    <source>
        <dbReference type="SMART" id="SM00481"/>
    </source>
</evidence>
<evidence type="ECO:0000313" key="3">
    <source>
        <dbReference type="Proteomes" id="UP000030401"/>
    </source>
</evidence>
<dbReference type="NCBIfam" id="NF038032">
    <property type="entry name" value="CehA_McbA_metalo"/>
    <property type="match status" value="1"/>
</dbReference>
<name>A0A0A5FYH2_9BACI</name>
<dbReference type="STRING" id="1385512.N784_06635"/>
<dbReference type="AlphaFoldDB" id="A0A0A5FYH2"/>
<accession>A0A0A5FYH2</accession>
<feature type="domain" description="Polymerase/histidinol phosphatase N-terminal" evidence="1">
    <location>
        <begin position="6"/>
        <end position="68"/>
    </location>
</feature>
<dbReference type="InterPro" id="IPR016195">
    <property type="entry name" value="Pol/histidinol_Pase-like"/>
</dbReference>